<dbReference type="EMBL" id="JACBZS010000001">
    <property type="protein sequence ID" value="NYI72551.1"/>
    <property type="molecule type" value="Genomic_DNA"/>
</dbReference>
<dbReference type="Gene3D" id="1.10.287.700">
    <property type="entry name" value="Helix hairpin bin"/>
    <property type="match status" value="1"/>
</dbReference>
<evidence type="ECO:0008006" key="4">
    <source>
        <dbReference type="Google" id="ProtNLM"/>
    </source>
</evidence>
<comment type="caution">
    <text evidence="2">The sequence shown here is derived from an EMBL/GenBank/DDBJ whole genome shotgun (WGS) entry which is preliminary data.</text>
</comment>
<gene>
    <name evidence="2" type="ORF">GGQ54_003111</name>
</gene>
<evidence type="ECO:0000313" key="3">
    <source>
        <dbReference type="Proteomes" id="UP000527616"/>
    </source>
</evidence>
<name>A0A7Z0DBM7_9ACTN</name>
<keyword evidence="3" id="KW-1185">Reference proteome</keyword>
<protein>
    <recommendedName>
        <fullName evidence="4">Antitoxin</fullName>
    </recommendedName>
</protein>
<evidence type="ECO:0000256" key="1">
    <source>
        <dbReference type="SAM" id="MobiDB-lite"/>
    </source>
</evidence>
<accession>A0A7Z0DBM7</accession>
<proteinExistence type="predicted"/>
<dbReference type="Pfam" id="PF14013">
    <property type="entry name" value="MT0933_antitox"/>
    <property type="match status" value="1"/>
</dbReference>
<dbReference type="InterPro" id="IPR028037">
    <property type="entry name" value="Antitoxin_Rv0909/MT0933"/>
</dbReference>
<evidence type="ECO:0000313" key="2">
    <source>
        <dbReference type="EMBL" id="NYI72551.1"/>
    </source>
</evidence>
<reference evidence="2 3" key="1">
    <citation type="submission" date="2020-07" db="EMBL/GenBank/DDBJ databases">
        <title>Sequencing the genomes of 1000 actinobacteria strains.</title>
        <authorList>
            <person name="Klenk H.-P."/>
        </authorList>
    </citation>
    <scope>NUCLEOTIDE SEQUENCE [LARGE SCALE GENOMIC DNA]</scope>
    <source>
        <strain evidence="2 3">DSM 103164</strain>
    </source>
</reference>
<dbReference type="AlphaFoldDB" id="A0A7Z0DBM7"/>
<sequence>MSMFDNLKGKADQLREKAEGFIDENADKIKDGIEKAGDFVDEKTGGRFSEQVDNVQTGAANLVDKASTDDTPAATDPIATDPVQPGTGPAPRDTPPAG</sequence>
<dbReference type="Proteomes" id="UP000527616">
    <property type="component" value="Unassembled WGS sequence"/>
</dbReference>
<organism evidence="2 3">
    <name type="scientific">Naumannella cuiyingiana</name>
    <dbReference type="NCBI Taxonomy" id="1347891"/>
    <lineage>
        <taxon>Bacteria</taxon>
        <taxon>Bacillati</taxon>
        <taxon>Actinomycetota</taxon>
        <taxon>Actinomycetes</taxon>
        <taxon>Propionibacteriales</taxon>
        <taxon>Propionibacteriaceae</taxon>
        <taxon>Naumannella</taxon>
    </lineage>
</organism>
<feature type="region of interest" description="Disordered" evidence="1">
    <location>
        <begin position="62"/>
        <end position="98"/>
    </location>
</feature>